<sequence length="190" mass="22129">MLDIFTVCRAAHYPKFLRSGVFDEEALLQFDKMQDGRTYAMSVASRLICRTDGNIHKYGRDAADKKNQRFAAAKGRAPTPTTEETYYVGFYEFSYNELISIKMDYYFVECHWEPEHGQVCHYQVEFRRTRDSDVTTTTKIGLQQDRQAATNAIFSLLHGPVRYIDERYEELKDWLEQIELKSALPIARAA</sequence>
<accession>A0ABT7K5J8</accession>
<dbReference type="Proteomes" id="UP001172645">
    <property type="component" value="Unassembled WGS sequence"/>
</dbReference>
<protein>
    <submittedName>
        <fullName evidence="1">Uncharacterized protein</fullName>
    </submittedName>
</protein>
<evidence type="ECO:0000313" key="2">
    <source>
        <dbReference type="Proteomes" id="UP001172645"/>
    </source>
</evidence>
<dbReference type="RefSeq" id="WP_285872666.1">
    <property type="nucleotide sequence ID" value="NZ_JARFYM010000042.1"/>
</dbReference>
<evidence type="ECO:0000313" key="1">
    <source>
        <dbReference type="EMBL" id="MDL2403250.1"/>
    </source>
</evidence>
<reference evidence="1" key="1">
    <citation type="submission" date="2023-06" db="EMBL/GenBank/DDBJ databases">
        <title>Phylogenetic Diversity of Rhizobium strains.</title>
        <authorList>
            <person name="Moura F.T."/>
            <person name="Helene L.C.F."/>
            <person name="Hungria M."/>
        </authorList>
    </citation>
    <scope>NUCLEOTIDE SEQUENCE</scope>
    <source>
        <strain evidence="1">CCGE526</strain>
    </source>
</reference>
<proteinExistence type="predicted"/>
<keyword evidence="2" id="KW-1185">Reference proteome</keyword>
<comment type="caution">
    <text evidence="1">The sequence shown here is derived from an EMBL/GenBank/DDBJ whole genome shotgun (WGS) entry which is preliminary data.</text>
</comment>
<dbReference type="EMBL" id="JARFYM010000042">
    <property type="protein sequence ID" value="MDL2403250.1"/>
    <property type="molecule type" value="Genomic_DNA"/>
</dbReference>
<organism evidence="1 2">
    <name type="scientific">Rhizobium mayense</name>
    <dbReference type="NCBI Taxonomy" id="1312184"/>
    <lineage>
        <taxon>Bacteria</taxon>
        <taxon>Pseudomonadati</taxon>
        <taxon>Pseudomonadota</taxon>
        <taxon>Alphaproteobacteria</taxon>
        <taxon>Hyphomicrobiales</taxon>
        <taxon>Rhizobiaceae</taxon>
        <taxon>Rhizobium/Agrobacterium group</taxon>
        <taxon>Rhizobium</taxon>
    </lineage>
</organism>
<name>A0ABT7K5J8_9HYPH</name>
<gene>
    <name evidence="1" type="ORF">PY649_30630</name>
</gene>